<evidence type="ECO:0000313" key="2">
    <source>
        <dbReference type="EMBL" id="EWH31580.1"/>
    </source>
</evidence>
<dbReference type="Gene3D" id="3.30.460.10">
    <property type="entry name" value="Beta Polymerase, domain 2"/>
    <property type="match status" value="1"/>
</dbReference>
<dbReference type="EMBL" id="AYKQ01000014">
    <property type="protein sequence ID" value="EWH31580.1"/>
    <property type="molecule type" value="Genomic_DNA"/>
</dbReference>
<organism evidence="2 3">
    <name type="scientific">Lysinibacillus sphaericus CBAM5</name>
    <dbReference type="NCBI Taxonomy" id="1400869"/>
    <lineage>
        <taxon>Bacteria</taxon>
        <taxon>Bacillati</taxon>
        <taxon>Bacillota</taxon>
        <taxon>Bacilli</taxon>
        <taxon>Bacillales</taxon>
        <taxon>Bacillaceae</taxon>
        <taxon>Lysinibacillus</taxon>
    </lineage>
</organism>
<dbReference type="HOGENOM" id="CLU_1097462_0_0_9"/>
<gene>
    <name evidence="2" type="ORF">P799_18905</name>
</gene>
<reference evidence="2 3" key="1">
    <citation type="journal article" date="2015" name="Stand. Genomic Sci.">
        <title>Genome sequence and description of the mosquitocidal and heavy metal tolerant strain Lysinibacillus sphaericus CBAM5.</title>
        <authorList>
            <person name="Pena-Montenegro T.D."/>
            <person name="Lozano L."/>
            <person name="Dussan J."/>
        </authorList>
    </citation>
    <scope>NUCLEOTIDE SEQUENCE [LARGE SCALE GENOMIC DNA]</scope>
    <source>
        <strain evidence="2">CBAM5</strain>
    </source>
</reference>
<dbReference type="InterPro" id="IPR002934">
    <property type="entry name" value="Polymerase_NTP_transf_dom"/>
</dbReference>
<feature type="domain" description="Polymerase nucleotidyl transferase" evidence="1">
    <location>
        <begin position="28"/>
        <end position="74"/>
    </location>
</feature>
<name>W7RWG0_LYSSH</name>
<dbReference type="Proteomes" id="UP000023555">
    <property type="component" value="Unassembled WGS sequence"/>
</dbReference>
<accession>W7RWG0</accession>
<comment type="caution">
    <text evidence="2">The sequence shown here is derived from an EMBL/GenBank/DDBJ whole genome shotgun (WGS) entry which is preliminary data.</text>
</comment>
<evidence type="ECO:0000259" key="1">
    <source>
        <dbReference type="Pfam" id="PF01909"/>
    </source>
</evidence>
<dbReference type="AlphaFoldDB" id="W7RWG0"/>
<proteinExistence type="predicted"/>
<dbReference type="SUPFAM" id="SSF81301">
    <property type="entry name" value="Nucleotidyltransferase"/>
    <property type="match status" value="1"/>
</dbReference>
<dbReference type="Pfam" id="PF01909">
    <property type="entry name" value="NTP_transf_2"/>
    <property type="match status" value="1"/>
</dbReference>
<dbReference type="InterPro" id="IPR043519">
    <property type="entry name" value="NT_sf"/>
</dbReference>
<protein>
    <submittedName>
        <fullName evidence="2">DNA polymerase</fullName>
    </submittedName>
</protein>
<sequence length="273" mass="32279">MLMEYDKQMHNKDGKWMFLKNWRKALELFLNDWQSRDEVVGALVCGSYVTGNPSERSDIDVHIILSNDVTWRERGNQIIDGFLIEYFANPPGQIRRYFQDDFKKHRTMSMVQFQTGQILFDYTGIINELKLEADAWLEKNYEAIDKTVQEIQKYGLWDALDNVKDCYEQEKGDFIFVYHNALAFLFMEYSQFLQIDTIPIHQIHSYLVDPIYLQKYMKSAFPDERFKQMFLHALKENNAEQMLKSLEALVSYVLQQMGGFCIDGWHVKSPIEG</sequence>
<evidence type="ECO:0000313" key="3">
    <source>
        <dbReference type="Proteomes" id="UP000023555"/>
    </source>
</evidence>
<dbReference type="GO" id="GO:0016779">
    <property type="term" value="F:nucleotidyltransferase activity"/>
    <property type="evidence" value="ECO:0007669"/>
    <property type="project" value="InterPro"/>
</dbReference>